<gene>
    <name evidence="5" type="ORF">PDIGIT_LOCUS1693</name>
</gene>
<evidence type="ECO:0000259" key="4">
    <source>
        <dbReference type="Pfam" id="PF00891"/>
    </source>
</evidence>
<keyword evidence="1" id="KW-0489">Methyltransferase</keyword>
<dbReference type="InterPro" id="IPR001077">
    <property type="entry name" value="COMT_C"/>
</dbReference>
<accession>A0A9W4XQ87</accession>
<dbReference type="GO" id="GO:0008171">
    <property type="term" value="F:O-methyltransferase activity"/>
    <property type="evidence" value="ECO:0007669"/>
    <property type="project" value="InterPro"/>
</dbReference>
<dbReference type="OrthoDB" id="2410195at2759"/>
<dbReference type="GO" id="GO:0032259">
    <property type="term" value="P:methylation"/>
    <property type="evidence" value="ECO:0007669"/>
    <property type="project" value="UniProtKB-KW"/>
</dbReference>
<dbReference type="PANTHER" id="PTHR43712:SF16">
    <property type="entry name" value="O-METHYLTRANSFERASE ELCB"/>
    <property type="match status" value="1"/>
</dbReference>
<keyword evidence="6" id="KW-1185">Reference proteome</keyword>
<dbReference type="InterPro" id="IPR036388">
    <property type="entry name" value="WH-like_DNA-bd_sf"/>
</dbReference>
<evidence type="ECO:0000256" key="3">
    <source>
        <dbReference type="ARBA" id="ARBA00022691"/>
    </source>
</evidence>
<dbReference type="InterPro" id="IPR016461">
    <property type="entry name" value="COMT-like"/>
</dbReference>
<sequence length="423" mass="47509">MASSKQQTLLLQNAREIQKQTEELVKYLEQKGVDELNFDANSPLPPADDEYDALRYKVVQSAEDLIKLAKGPLQWVRTFICSQHDLGAWQIALRFNLFTSVPLDAPISVSEVAATVKVDKDRIGHVLKHLASQRCFHEVEEDVFAHTAMSAFIAKSSDIRATLAFQADEMFEAASLMAAAIEKAPESLDVAQSAFQLRFGMTPYEWYAANPERGSRFAAAMAGYGQMNRDTTTLRDSYPWADLGDATVVDVGGGSGHVSLYLAQQFPRLQFIVQDYNTVMLEQGPKRPDFESVKTRMSFMKYDFYEPQPIHNANLFFMRQIIHNYSDDKSVRILKSFVPALEKCAAGTPLLINDMILPAPNSKLKAEEHHLRQIDMAMLGGYSAKQRSLKEWAKLLETADARLKIVKVHGEGILGLMEVQLVR</sequence>
<protein>
    <recommendedName>
        <fullName evidence="4">O-methyltransferase C-terminal domain-containing protein</fullName>
    </recommendedName>
</protein>
<keyword evidence="2" id="KW-0808">Transferase</keyword>
<name>A0A9W4XQ87_9PLEO</name>
<dbReference type="AlphaFoldDB" id="A0A9W4XQ87"/>
<dbReference type="Gene3D" id="3.40.50.150">
    <property type="entry name" value="Vaccinia Virus protein VP39"/>
    <property type="match status" value="1"/>
</dbReference>
<dbReference type="InterPro" id="IPR036390">
    <property type="entry name" value="WH_DNA-bd_sf"/>
</dbReference>
<organism evidence="5 6">
    <name type="scientific">Periconia digitata</name>
    <dbReference type="NCBI Taxonomy" id="1303443"/>
    <lineage>
        <taxon>Eukaryota</taxon>
        <taxon>Fungi</taxon>
        <taxon>Dikarya</taxon>
        <taxon>Ascomycota</taxon>
        <taxon>Pezizomycotina</taxon>
        <taxon>Dothideomycetes</taxon>
        <taxon>Pleosporomycetidae</taxon>
        <taxon>Pleosporales</taxon>
        <taxon>Massarineae</taxon>
        <taxon>Periconiaceae</taxon>
        <taxon>Periconia</taxon>
    </lineage>
</organism>
<proteinExistence type="predicted"/>
<dbReference type="EMBL" id="CAOQHR010000001">
    <property type="protein sequence ID" value="CAI6270194.1"/>
    <property type="molecule type" value="Genomic_DNA"/>
</dbReference>
<feature type="domain" description="O-methyltransferase C-terminal" evidence="4">
    <location>
        <begin position="192"/>
        <end position="399"/>
    </location>
</feature>
<dbReference type="Gene3D" id="1.10.10.10">
    <property type="entry name" value="Winged helix-like DNA-binding domain superfamily/Winged helix DNA-binding domain"/>
    <property type="match status" value="1"/>
</dbReference>
<evidence type="ECO:0000313" key="6">
    <source>
        <dbReference type="Proteomes" id="UP001152607"/>
    </source>
</evidence>
<dbReference type="PROSITE" id="PS51683">
    <property type="entry name" value="SAM_OMT_II"/>
    <property type="match status" value="1"/>
</dbReference>
<comment type="caution">
    <text evidence="5">The sequence shown here is derived from an EMBL/GenBank/DDBJ whole genome shotgun (WGS) entry which is preliminary data.</text>
</comment>
<evidence type="ECO:0000256" key="1">
    <source>
        <dbReference type="ARBA" id="ARBA00022603"/>
    </source>
</evidence>
<dbReference type="PANTHER" id="PTHR43712">
    <property type="entry name" value="PUTATIVE (AFU_ORTHOLOGUE AFUA_4G14580)-RELATED"/>
    <property type="match status" value="1"/>
</dbReference>
<dbReference type="Proteomes" id="UP001152607">
    <property type="component" value="Unassembled WGS sequence"/>
</dbReference>
<evidence type="ECO:0000313" key="5">
    <source>
        <dbReference type="EMBL" id="CAI6270194.1"/>
    </source>
</evidence>
<dbReference type="SUPFAM" id="SSF46785">
    <property type="entry name" value="Winged helix' DNA-binding domain"/>
    <property type="match status" value="1"/>
</dbReference>
<reference evidence="5" key="1">
    <citation type="submission" date="2023-01" db="EMBL/GenBank/DDBJ databases">
        <authorList>
            <person name="Van Ghelder C."/>
            <person name="Rancurel C."/>
        </authorList>
    </citation>
    <scope>NUCLEOTIDE SEQUENCE</scope>
    <source>
        <strain evidence="5">CNCM I-4278</strain>
    </source>
</reference>
<dbReference type="Pfam" id="PF00891">
    <property type="entry name" value="Methyltransf_2"/>
    <property type="match status" value="1"/>
</dbReference>
<keyword evidence="3" id="KW-0949">S-adenosyl-L-methionine</keyword>
<evidence type="ECO:0000256" key="2">
    <source>
        <dbReference type="ARBA" id="ARBA00022679"/>
    </source>
</evidence>
<dbReference type="InterPro" id="IPR029063">
    <property type="entry name" value="SAM-dependent_MTases_sf"/>
</dbReference>
<dbReference type="SUPFAM" id="SSF53335">
    <property type="entry name" value="S-adenosyl-L-methionine-dependent methyltransferases"/>
    <property type="match status" value="1"/>
</dbReference>